<evidence type="ECO:0000313" key="2">
    <source>
        <dbReference type="Proteomes" id="UP000265703"/>
    </source>
</evidence>
<proteinExistence type="predicted"/>
<name>A0A397SI56_9GLOM</name>
<reference evidence="1 2" key="1">
    <citation type="submission" date="2018-06" db="EMBL/GenBank/DDBJ databases">
        <title>Comparative genomics reveals the genomic features of Rhizophagus irregularis, R. cerebriforme, R. diaphanum and Gigaspora rosea, and their symbiotic lifestyle signature.</title>
        <authorList>
            <person name="Morin E."/>
            <person name="San Clemente H."/>
            <person name="Chen E.C.H."/>
            <person name="De La Providencia I."/>
            <person name="Hainaut M."/>
            <person name="Kuo A."/>
            <person name="Kohler A."/>
            <person name="Murat C."/>
            <person name="Tang N."/>
            <person name="Roy S."/>
            <person name="Loubradou J."/>
            <person name="Henrissat B."/>
            <person name="Grigoriev I.V."/>
            <person name="Corradi N."/>
            <person name="Roux C."/>
            <person name="Martin F.M."/>
        </authorList>
    </citation>
    <scope>NUCLEOTIDE SEQUENCE [LARGE SCALE GENOMIC DNA]</scope>
    <source>
        <strain evidence="1 2">DAOM 227022</strain>
    </source>
</reference>
<dbReference type="AlphaFoldDB" id="A0A397SI56"/>
<comment type="caution">
    <text evidence="1">The sequence shown here is derived from an EMBL/GenBank/DDBJ whole genome shotgun (WGS) entry which is preliminary data.</text>
</comment>
<sequence length="215" mass="24648">MALTHIDLQTPEKMKKAIDINQAKELSIHIDFNFFWKFNDFNIYEVTFSDQMHLLDLGIIKLSEIPRYPGLIILKNSLENVSKFTANDYRSIMKGTALETLGELGLSKWFKETRHLPGTGFQLKEGAFLNWILAWTMKGKLGVEIGTEFQLEGDVLPGPGFQLKNVFLNLDFDLDYERDAFLDLDFNLDHERSLSGPVFRLKGRLPGLGFRSEVT</sequence>
<dbReference type="Proteomes" id="UP000265703">
    <property type="component" value="Unassembled WGS sequence"/>
</dbReference>
<dbReference type="EMBL" id="QKYT01000662">
    <property type="protein sequence ID" value="RIA82481.1"/>
    <property type="molecule type" value="Genomic_DNA"/>
</dbReference>
<organism evidence="1 2">
    <name type="scientific">Glomus cerebriforme</name>
    <dbReference type="NCBI Taxonomy" id="658196"/>
    <lineage>
        <taxon>Eukaryota</taxon>
        <taxon>Fungi</taxon>
        <taxon>Fungi incertae sedis</taxon>
        <taxon>Mucoromycota</taxon>
        <taxon>Glomeromycotina</taxon>
        <taxon>Glomeromycetes</taxon>
        <taxon>Glomerales</taxon>
        <taxon>Glomeraceae</taxon>
        <taxon>Glomus</taxon>
    </lineage>
</organism>
<evidence type="ECO:0000313" key="1">
    <source>
        <dbReference type="EMBL" id="RIA82481.1"/>
    </source>
</evidence>
<protein>
    <submittedName>
        <fullName evidence="1">Uncharacterized protein</fullName>
    </submittedName>
</protein>
<keyword evidence="2" id="KW-1185">Reference proteome</keyword>
<dbReference type="OrthoDB" id="3232941at2759"/>
<accession>A0A397SI56</accession>
<gene>
    <name evidence="1" type="ORF">C1645_835307</name>
</gene>